<accession>A0A8J7UWL2</accession>
<evidence type="ECO:0000256" key="1">
    <source>
        <dbReference type="ARBA" id="ARBA00004141"/>
    </source>
</evidence>
<evidence type="ECO:0000256" key="7">
    <source>
        <dbReference type="ARBA" id="ARBA00023136"/>
    </source>
</evidence>
<feature type="transmembrane region" description="Helical" evidence="8">
    <location>
        <begin position="55"/>
        <end position="74"/>
    </location>
</feature>
<dbReference type="GO" id="GO:0017004">
    <property type="term" value="P:cytochrome complex assembly"/>
    <property type="evidence" value="ECO:0007669"/>
    <property type="project" value="UniProtKB-KW"/>
</dbReference>
<dbReference type="RefSeq" id="WP_210511255.1">
    <property type="nucleotide sequence ID" value="NZ_JAFIDN010000004.1"/>
</dbReference>
<keyword evidence="6 8" id="KW-1133">Transmembrane helix</keyword>
<dbReference type="InterPro" id="IPR003544">
    <property type="entry name" value="Cyt_c_biogenesis_CcmB"/>
</dbReference>
<evidence type="ECO:0000256" key="2">
    <source>
        <dbReference type="ARBA" id="ARBA00010544"/>
    </source>
</evidence>
<evidence type="ECO:0000256" key="8">
    <source>
        <dbReference type="SAM" id="Phobius"/>
    </source>
</evidence>
<feature type="transmembrane region" description="Helical" evidence="8">
    <location>
        <begin position="198"/>
        <end position="216"/>
    </location>
</feature>
<evidence type="ECO:0000313" key="10">
    <source>
        <dbReference type="Proteomes" id="UP000673975"/>
    </source>
</evidence>
<comment type="caution">
    <text evidence="9">The sequence shown here is derived from an EMBL/GenBank/DDBJ whole genome shotgun (WGS) entry which is preliminary data.</text>
</comment>
<dbReference type="AlphaFoldDB" id="A0A8J7UWL2"/>
<name>A0A8J7UWL2_9BACT</name>
<dbReference type="Proteomes" id="UP000673975">
    <property type="component" value="Unassembled WGS sequence"/>
</dbReference>
<keyword evidence="3" id="KW-0813">Transport</keyword>
<feature type="transmembrane region" description="Helical" evidence="8">
    <location>
        <begin position="165"/>
        <end position="186"/>
    </location>
</feature>
<gene>
    <name evidence="9" type="ORF">NATSA_06745</name>
</gene>
<evidence type="ECO:0000256" key="6">
    <source>
        <dbReference type="ARBA" id="ARBA00022989"/>
    </source>
</evidence>
<keyword evidence="7 8" id="KW-0472">Membrane</keyword>
<dbReference type="GO" id="GO:0005886">
    <property type="term" value="C:plasma membrane"/>
    <property type="evidence" value="ECO:0007669"/>
    <property type="project" value="TreeGrafter"/>
</dbReference>
<dbReference type="EMBL" id="JAFIDN010000004">
    <property type="protein sequence ID" value="MBP3192354.1"/>
    <property type="molecule type" value="Genomic_DNA"/>
</dbReference>
<feature type="transmembrane region" description="Helical" evidence="8">
    <location>
        <begin position="21"/>
        <end position="43"/>
    </location>
</feature>
<feature type="transmembrane region" description="Helical" evidence="8">
    <location>
        <begin position="99"/>
        <end position="123"/>
    </location>
</feature>
<keyword evidence="10" id="KW-1185">Reference proteome</keyword>
<keyword evidence="5" id="KW-0201">Cytochrome c-type biogenesis</keyword>
<comment type="similarity">
    <text evidence="2">Belongs to the CcmB/CycW/HelB family.</text>
</comment>
<feature type="transmembrane region" description="Helical" evidence="8">
    <location>
        <begin position="129"/>
        <end position="153"/>
    </location>
</feature>
<dbReference type="PANTHER" id="PTHR30070:SF1">
    <property type="entry name" value="CYTOCHROME C BIOGENESIS B-RELATED"/>
    <property type="match status" value="1"/>
</dbReference>
<evidence type="ECO:0000256" key="4">
    <source>
        <dbReference type="ARBA" id="ARBA00022692"/>
    </source>
</evidence>
<comment type="subcellular location">
    <subcellularLocation>
        <location evidence="1">Membrane</location>
        <topology evidence="1">Multi-pass membrane protein</topology>
    </subcellularLocation>
</comment>
<dbReference type="PANTHER" id="PTHR30070">
    <property type="entry name" value="HEME EXPORTER PROTEIN B"/>
    <property type="match status" value="1"/>
</dbReference>
<evidence type="ECO:0000256" key="3">
    <source>
        <dbReference type="ARBA" id="ARBA00022448"/>
    </source>
</evidence>
<proteinExistence type="inferred from homology"/>
<sequence>MPFKNQFVAVFMKDFRLEWRSRFGVSSVLAFIASTMLIVLFSLRADQLSAEIQSGLIWIIVLFASLTTLSRVFVSESERGTLDLLRLNAPALSVLSGKLLYNVIFTLLIAVTTMLLFLIMLGMEVVRPWLLVVVILLGSTGLAGVTTMLAALVSQASRKGAVFPVLSLPLLIPLMLILVRITQFVFTRMPDDAYLNDLAALIGFTGVTFTASFMLFDNLWED</sequence>
<keyword evidence="4 8" id="KW-0812">Transmembrane</keyword>
<dbReference type="GO" id="GO:0015232">
    <property type="term" value="F:heme transmembrane transporter activity"/>
    <property type="evidence" value="ECO:0007669"/>
    <property type="project" value="InterPro"/>
</dbReference>
<evidence type="ECO:0000313" key="9">
    <source>
        <dbReference type="EMBL" id="MBP3192354.1"/>
    </source>
</evidence>
<dbReference type="Pfam" id="PF03379">
    <property type="entry name" value="CcmB"/>
    <property type="match status" value="1"/>
</dbReference>
<reference evidence="9" key="1">
    <citation type="submission" date="2021-02" db="EMBL/GenBank/DDBJ databases">
        <title>Natronogracilivirga saccharolytica gen. nov. sp. nov. a new anaerobic, haloalkiliphilic carbohydrate-fermenting bacterium from soda lake and proposing of Cyclonatronumiaceae fam. nov. in the phylum Balneolaeota.</title>
        <authorList>
            <person name="Zhilina T.N."/>
            <person name="Sorokin D.Y."/>
            <person name="Zavarzina D.G."/>
            <person name="Toshchakov S.V."/>
            <person name="Kublanov I.V."/>
        </authorList>
    </citation>
    <scope>NUCLEOTIDE SEQUENCE</scope>
    <source>
        <strain evidence="9">Z-1702</strain>
    </source>
</reference>
<organism evidence="9 10">
    <name type="scientific">Natronogracilivirga saccharolytica</name>
    <dbReference type="NCBI Taxonomy" id="2812953"/>
    <lineage>
        <taxon>Bacteria</taxon>
        <taxon>Pseudomonadati</taxon>
        <taxon>Balneolota</taxon>
        <taxon>Balneolia</taxon>
        <taxon>Balneolales</taxon>
        <taxon>Cyclonatronaceae</taxon>
        <taxon>Natronogracilivirga</taxon>
    </lineage>
</organism>
<protein>
    <submittedName>
        <fullName evidence="9">Heme exporter protein CcmB</fullName>
    </submittedName>
</protein>
<dbReference type="GO" id="GO:1903607">
    <property type="term" value="P:cytochrome c biosynthetic process"/>
    <property type="evidence" value="ECO:0007669"/>
    <property type="project" value="TreeGrafter"/>
</dbReference>
<dbReference type="PRINTS" id="PR01414">
    <property type="entry name" value="CCMBBIOGNSIS"/>
</dbReference>
<evidence type="ECO:0000256" key="5">
    <source>
        <dbReference type="ARBA" id="ARBA00022748"/>
    </source>
</evidence>